<dbReference type="EMBL" id="VBPB01000248">
    <property type="protein sequence ID" value="TMQ70114.1"/>
    <property type="molecule type" value="Genomic_DNA"/>
</dbReference>
<protein>
    <submittedName>
        <fullName evidence="1">Uncharacterized protein</fullName>
    </submittedName>
</protein>
<evidence type="ECO:0000313" key="1">
    <source>
        <dbReference type="EMBL" id="TMQ70114.1"/>
    </source>
</evidence>
<feature type="non-terminal residue" evidence="1">
    <location>
        <position position="109"/>
    </location>
</feature>
<reference evidence="1 2" key="1">
    <citation type="journal article" date="2019" name="Nat. Microbiol.">
        <title>Mediterranean grassland soil C-N compound turnover is dependent on rainfall and depth, and is mediated by genomically divergent microorganisms.</title>
        <authorList>
            <person name="Diamond S."/>
            <person name="Andeer P.F."/>
            <person name="Li Z."/>
            <person name="Crits-Christoph A."/>
            <person name="Burstein D."/>
            <person name="Anantharaman K."/>
            <person name="Lane K.R."/>
            <person name="Thomas B.C."/>
            <person name="Pan C."/>
            <person name="Northen T.R."/>
            <person name="Banfield J.F."/>
        </authorList>
    </citation>
    <scope>NUCLEOTIDE SEQUENCE [LARGE SCALE GENOMIC DNA]</scope>
    <source>
        <strain evidence="1">WS_11</strain>
    </source>
</reference>
<organism evidence="1 2">
    <name type="scientific">Eiseniibacteriota bacterium</name>
    <dbReference type="NCBI Taxonomy" id="2212470"/>
    <lineage>
        <taxon>Bacteria</taxon>
        <taxon>Candidatus Eiseniibacteriota</taxon>
    </lineage>
</organism>
<proteinExistence type="predicted"/>
<sequence>MQRVNAYQFYRLASVLKPLTVKYTDTVKLGTIAGLLIIGRDVFDSFMTSWRDHLGTSRAAAESLRESIEAVINRGHPVPPSQQWNLDVNIFPWEVDRLAAAISKFETVL</sequence>
<comment type="caution">
    <text evidence="1">The sequence shown here is derived from an EMBL/GenBank/DDBJ whole genome shotgun (WGS) entry which is preliminary data.</text>
</comment>
<evidence type="ECO:0000313" key="2">
    <source>
        <dbReference type="Proteomes" id="UP000319771"/>
    </source>
</evidence>
<name>A0A538U2J1_UNCEI</name>
<gene>
    <name evidence="1" type="ORF">E6K81_13335</name>
</gene>
<accession>A0A538U2J1</accession>
<dbReference type="Proteomes" id="UP000319771">
    <property type="component" value="Unassembled WGS sequence"/>
</dbReference>
<dbReference type="AlphaFoldDB" id="A0A538U2J1"/>